<accession>A0A508WVH3</accession>
<organism evidence="1">
    <name type="scientific">Sinorhizobium medicae</name>
    <dbReference type="NCBI Taxonomy" id="110321"/>
    <lineage>
        <taxon>Bacteria</taxon>
        <taxon>Pseudomonadati</taxon>
        <taxon>Pseudomonadota</taxon>
        <taxon>Alphaproteobacteria</taxon>
        <taxon>Hyphomicrobiales</taxon>
        <taxon>Rhizobiaceae</taxon>
        <taxon>Sinorhizobium/Ensifer group</taxon>
        <taxon>Sinorhizobium</taxon>
    </lineage>
</organism>
<proteinExistence type="predicted"/>
<dbReference type="Proteomes" id="UP000507954">
    <property type="component" value="Unassembled WGS sequence"/>
</dbReference>
<protein>
    <submittedName>
        <fullName evidence="1">Uncharacterized protein</fullName>
    </submittedName>
</protein>
<dbReference type="AlphaFoldDB" id="A0A508WVH3"/>
<evidence type="ECO:0000313" key="1">
    <source>
        <dbReference type="EMBL" id="VTZ60026.1"/>
    </source>
</evidence>
<sequence>MHDPFGERPRLVVPQFMPPRLFIDTPNEDASLRHRMRRFSGEHDIRLEQFGNDDTVDRECIAEGQFSEGNGML</sequence>
<reference evidence="1" key="1">
    <citation type="submission" date="2019-06" db="EMBL/GenBank/DDBJ databases">
        <authorList>
            <person name="Le Quere A."/>
            <person name="Colella S."/>
        </authorList>
    </citation>
    <scope>NUCLEOTIDE SEQUENCE</scope>
    <source>
        <strain evidence="1">EmedicaeMD41</strain>
    </source>
</reference>
<dbReference type="EMBL" id="CABFNB010000037">
    <property type="protein sequence ID" value="VTZ60026.1"/>
    <property type="molecule type" value="Genomic_DNA"/>
</dbReference>
<gene>
    <name evidence="1" type="ORF">EMEDMD4_1310020</name>
</gene>
<name>A0A508WVH3_9HYPH</name>